<dbReference type="Proteomes" id="UP000190637">
    <property type="component" value="Unassembled WGS sequence"/>
</dbReference>
<dbReference type="GO" id="GO:0016887">
    <property type="term" value="F:ATP hydrolysis activity"/>
    <property type="evidence" value="ECO:0007669"/>
    <property type="project" value="TreeGrafter"/>
</dbReference>
<reference evidence="1 2" key="1">
    <citation type="submission" date="2017-02" db="EMBL/GenBank/DDBJ databases">
        <authorList>
            <person name="Peterson S.W."/>
        </authorList>
    </citation>
    <scope>NUCLEOTIDE SEQUENCE [LARGE SCALE GENOMIC DNA]</scope>
    <source>
        <strain evidence="1 2">DSM 45154</strain>
    </source>
</reference>
<dbReference type="AlphaFoldDB" id="A0A1T4R3X2"/>
<dbReference type="Gene3D" id="3.40.50.300">
    <property type="entry name" value="P-loop containing nucleotide triphosphate hydrolases"/>
    <property type="match status" value="1"/>
</dbReference>
<dbReference type="PANTHER" id="PTHR43384">
    <property type="entry name" value="SEPTUM SITE-DETERMINING PROTEIN MIND HOMOLOG, CHLOROPLASTIC-RELATED"/>
    <property type="match status" value="1"/>
</dbReference>
<name>A0A1T4R3X2_9ACTN</name>
<organism evidence="1 2">
    <name type="scientific">Marinactinospora thermotolerans DSM 45154</name>
    <dbReference type="NCBI Taxonomy" id="1122192"/>
    <lineage>
        <taxon>Bacteria</taxon>
        <taxon>Bacillati</taxon>
        <taxon>Actinomycetota</taxon>
        <taxon>Actinomycetes</taxon>
        <taxon>Streptosporangiales</taxon>
        <taxon>Nocardiopsidaceae</taxon>
        <taxon>Marinactinospora</taxon>
    </lineage>
</organism>
<dbReference type="PANTHER" id="PTHR43384:SF14">
    <property type="entry name" value="ESX-1 SECRETION-ASSOCIATED PROTEIN ESPI"/>
    <property type="match status" value="1"/>
</dbReference>
<dbReference type="GO" id="GO:0009898">
    <property type="term" value="C:cytoplasmic side of plasma membrane"/>
    <property type="evidence" value="ECO:0007669"/>
    <property type="project" value="TreeGrafter"/>
</dbReference>
<dbReference type="EMBL" id="FUWS01000006">
    <property type="protein sequence ID" value="SKA10338.1"/>
    <property type="molecule type" value="Genomic_DNA"/>
</dbReference>
<dbReference type="GO" id="GO:0051782">
    <property type="term" value="P:negative regulation of cell division"/>
    <property type="evidence" value="ECO:0007669"/>
    <property type="project" value="TreeGrafter"/>
</dbReference>
<dbReference type="STRING" id="1122192.SAMN02745673_02462"/>
<dbReference type="InterPro" id="IPR027417">
    <property type="entry name" value="P-loop_NTPase"/>
</dbReference>
<dbReference type="OrthoDB" id="3425679at2"/>
<gene>
    <name evidence="1" type="ORF">SAMN02745673_02462</name>
</gene>
<protein>
    <recommendedName>
        <fullName evidence="3">MinD-like ATPase involved in chromosome partitioning or flagellar assembly</fullName>
    </recommendedName>
</protein>
<dbReference type="InterPro" id="IPR050625">
    <property type="entry name" value="ParA/MinD_ATPase"/>
</dbReference>
<dbReference type="RefSeq" id="WP_078761787.1">
    <property type="nucleotide sequence ID" value="NZ_FUWS01000006.1"/>
</dbReference>
<accession>A0A1T4R3X2</accession>
<evidence type="ECO:0000313" key="2">
    <source>
        <dbReference type="Proteomes" id="UP000190637"/>
    </source>
</evidence>
<evidence type="ECO:0000313" key="1">
    <source>
        <dbReference type="EMBL" id="SKA10338.1"/>
    </source>
</evidence>
<proteinExistence type="predicted"/>
<dbReference type="GO" id="GO:0005829">
    <property type="term" value="C:cytosol"/>
    <property type="evidence" value="ECO:0007669"/>
    <property type="project" value="TreeGrafter"/>
</dbReference>
<evidence type="ECO:0008006" key="3">
    <source>
        <dbReference type="Google" id="ProtNLM"/>
    </source>
</evidence>
<keyword evidence="2" id="KW-1185">Reference proteome</keyword>
<dbReference type="SUPFAM" id="SSF52540">
    <property type="entry name" value="P-loop containing nucleoside triphosphate hydrolases"/>
    <property type="match status" value="1"/>
</dbReference>
<dbReference type="GO" id="GO:0005524">
    <property type="term" value="F:ATP binding"/>
    <property type="evidence" value="ECO:0007669"/>
    <property type="project" value="TreeGrafter"/>
</dbReference>
<sequence length="298" mass="31432">MDEPHARGAVAAPVTGPHGDSLMRRIGRAVARSLWPADDLGEAVETGRAVQRPITTGRRIAVGGVDGETDHGVLTALLATVFAHYRHDRVLAVDVDPGVGSLEYRFGVRPRLSLGDLGREAGGGGSFEVIEPYLTAVRERLWTLPVTRDDMGGHAAGDRGVVTALSRFFGVTLVDCGPETSSAVDRAVLAAAHARVLVVPATREGAFQAGRALDLMVAEDAGLPRRSVVVFAEQAPGGDPRFDLLGTAGVVRRSGAAIALLGYDRHLALTSVPDPRRLARNTHTTVVRLAAETLRRAG</sequence>